<evidence type="ECO:0000313" key="2">
    <source>
        <dbReference type="Proteomes" id="UP000000377"/>
    </source>
</evidence>
<dbReference type="Gene3D" id="3.30.1780.10">
    <property type="entry name" value="ornithine cyclodeaminase, domain 1"/>
    <property type="match status" value="1"/>
</dbReference>
<dbReference type="InterPro" id="IPR023401">
    <property type="entry name" value="ODC_N"/>
</dbReference>
<name>D7CEK9_STRBB</name>
<reference evidence="1 2" key="1">
    <citation type="journal article" date="2010" name="J. Bacteriol.">
        <title>Genome sequence of the milbemycin-producing bacterium Streptomyces bingchenggensis.</title>
        <authorList>
            <person name="Wang X.J."/>
            <person name="Yan Y.J."/>
            <person name="Zhang B."/>
            <person name="An J."/>
            <person name="Wang J.J."/>
            <person name="Tian J."/>
            <person name="Jiang L."/>
            <person name="Chen Y.H."/>
            <person name="Huang S.X."/>
            <person name="Yin M."/>
            <person name="Zhang J."/>
            <person name="Gao A.L."/>
            <person name="Liu C.X."/>
            <person name="Zhu Z.X."/>
            <person name="Xiang W.S."/>
        </authorList>
    </citation>
    <scope>NUCLEOTIDE SEQUENCE [LARGE SCALE GENOMIC DNA]</scope>
    <source>
        <strain evidence="1 2">BCW-1</strain>
    </source>
</reference>
<dbReference type="STRING" id="749414.SBI_05785"/>
<dbReference type="PANTHER" id="PTHR13812">
    <property type="entry name" value="KETIMINE REDUCTASE MU-CRYSTALLIN"/>
    <property type="match status" value="1"/>
</dbReference>
<dbReference type="KEGG" id="sbh:SBI_05785"/>
<dbReference type="Pfam" id="PF02423">
    <property type="entry name" value="OCD_Mu_crystall"/>
    <property type="match status" value="1"/>
</dbReference>
<dbReference type="SUPFAM" id="SSF51735">
    <property type="entry name" value="NAD(P)-binding Rossmann-fold domains"/>
    <property type="match status" value="1"/>
</dbReference>
<sequence length="215" mass="23149">MTNLRTPAVSIAATSPLLTRFTRPIELVVFGAGPQAVGHVEAVQACDSVELADVTYVVRRPDQAREQLPPHATVVSAEDPDVTARLERAHVVVCATSARTPLFDSAYLADSTVVIAVGSHEPEARELDGPLMARAHVMVEDVRTALREAGDVVLAMREGHLHADELIPMADVVRGTRTLPPERTVVFKSVGMSWQDLVVAEALIEQHQPGASSQE</sequence>
<protein>
    <submittedName>
        <fullName evidence="1">Ornithine cyclodeaminase</fullName>
    </submittedName>
</protein>
<keyword evidence="2" id="KW-1185">Reference proteome</keyword>
<dbReference type="Gene3D" id="3.40.50.720">
    <property type="entry name" value="NAD(P)-binding Rossmann-like Domain"/>
    <property type="match status" value="1"/>
</dbReference>
<proteinExistence type="predicted"/>
<dbReference type="InterPro" id="IPR003462">
    <property type="entry name" value="ODC_Mu_crystall"/>
</dbReference>
<gene>
    <name evidence="1" type="ordered locus">SBI_05785</name>
</gene>
<dbReference type="InterPro" id="IPR036291">
    <property type="entry name" value="NAD(P)-bd_dom_sf"/>
</dbReference>
<dbReference type="Proteomes" id="UP000000377">
    <property type="component" value="Chromosome"/>
</dbReference>
<dbReference type="AlphaFoldDB" id="D7CEK9"/>
<accession>D7CEK9</accession>
<dbReference type="PATRIC" id="fig|749414.3.peg.5968"/>
<dbReference type="GO" id="GO:0005737">
    <property type="term" value="C:cytoplasm"/>
    <property type="evidence" value="ECO:0007669"/>
    <property type="project" value="TreeGrafter"/>
</dbReference>
<organism evidence="1 2">
    <name type="scientific">Streptomyces bingchenggensis (strain BCW-1)</name>
    <dbReference type="NCBI Taxonomy" id="749414"/>
    <lineage>
        <taxon>Bacteria</taxon>
        <taxon>Bacillati</taxon>
        <taxon>Actinomycetota</taxon>
        <taxon>Actinomycetes</taxon>
        <taxon>Kitasatosporales</taxon>
        <taxon>Streptomycetaceae</taxon>
        <taxon>Streptomyces</taxon>
    </lineage>
</organism>
<dbReference type="eggNOG" id="COG2423">
    <property type="taxonomic scope" value="Bacteria"/>
</dbReference>
<dbReference type="HOGENOM" id="CLU_1282570_0_0_11"/>
<dbReference type="EMBL" id="CP002047">
    <property type="protein sequence ID" value="ADI08905.1"/>
    <property type="molecule type" value="Genomic_DNA"/>
</dbReference>
<evidence type="ECO:0000313" key="1">
    <source>
        <dbReference type="EMBL" id="ADI08905.1"/>
    </source>
</evidence>
<dbReference type="PANTHER" id="PTHR13812:SF19">
    <property type="entry name" value="KETIMINE REDUCTASE MU-CRYSTALLIN"/>
    <property type="match status" value="1"/>
</dbReference>